<reference evidence="3" key="1">
    <citation type="submission" date="2021-01" db="EMBL/GenBank/DDBJ databases">
        <title>Genome seq and assembly of Tabrizicola sp. KVB23.</title>
        <authorList>
            <person name="Chhetri G."/>
        </authorList>
    </citation>
    <scope>NUCLEOTIDE SEQUENCE</scope>
    <source>
        <strain evidence="3">KVB23</strain>
    </source>
</reference>
<feature type="transmembrane region" description="Helical" evidence="2">
    <location>
        <begin position="12"/>
        <end position="35"/>
    </location>
</feature>
<dbReference type="EMBL" id="JAESVP010000010">
    <property type="protein sequence ID" value="MBL4929669.1"/>
    <property type="molecule type" value="Genomic_DNA"/>
</dbReference>
<organism evidence="3 4">
    <name type="scientific">Fuscibacter oryzae</name>
    <dbReference type="NCBI Taxonomy" id="2803939"/>
    <lineage>
        <taxon>Bacteria</taxon>
        <taxon>Pseudomonadati</taxon>
        <taxon>Pseudomonadota</taxon>
        <taxon>Alphaproteobacteria</taxon>
        <taxon>Rhodobacterales</taxon>
        <taxon>Paracoccaceae</taxon>
        <taxon>Fuscibacter</taxon>
    </lineage>
</organism>
<name>A0A8J7MZE3_9RHOB</name>
<evidence type="ECO:0000313" key="4">
    <source>
        <dbReference type="Proteomes" id="UP000619033"/>
    </source>
</evidence>
<evidence type="ECO:0000313" key="3">
    <source>
        <dbReference type="EMBL" id="MBL4929669.1"/>
    </source>
</evidence>
<keyword evidence="2" id="KW-1133">Transmembrane helix</keyword>
<keyword evidence="2" id="KW-0812">Transmembrane</keyword>
<protein>
    <recommendedName>
        <fullName evidence="5">Lipopolysaccharide export system protein LptC</fullName>
    </recommendedName>
</protein>
<feature type="region of interest" description="Disordered" evidence="1">
    <location>
        <begin position="83"/>
        <end position="109"/>
    </location>
</feature>
<dbReference type="RefSeq" id="WP_202662240.1">
    <property type="nucleotide sequence ID" value="NZ_JAESVP010000010.1"/>
</dbReference>
<sequence>MVFQARDNLHSRVVAVLKIALPLLALAILSSLFLFSRQINPEDAIPYAKVDIEDRLREPRLTDAGLSGVTADGAALTLNMAEARPRPDGSGTAKGITGRLATPDGSTTDITAGTAEVDNVAKSAELAGGVTLKSSAGYTVISAGFGLALDRTWAESRGAVTADAPMGKLTADRMKLYQKGQGGGYLLVFNGNVHLLYQPAK</sequence>
<evidence type="ECO:0000256" key="1">
    <source>
        <dbReference type="SAM" id="MobiDB-lite"/>
    </source>
</evidence>
<accession>A0A8J7MZE3</accession>
<keyword evidence="2" id="KW-0472">Membrane</keyword>
<dbReference type="AlphaFoldDB" id="A0A8J7MZE3"/>
<keyword evidence="4" id="KW-1185">Reference proteome</keyword>
<proteinExistence type="predicted"/>
<comment type="caution">
    <text evidence="3">The sequence shown here is derived from an EMBL/GenBank/DDBJ whole genome shotgun (WGS) entry which is preliminary data.</text>
</comment>
<evidence type="ECO:0000256" key="2">
    <source>
        <dbReference type="SAM" id="Phobius"/>
    </source>
</evidence>
<dbReference type="Proteomes" id="UP000619033">
    <property type="component" value="Unassembled WGS sequence"/>
</dbReference>
<gene>
    <name evidence="3" type="ORF">JI744_16310</name>
</gene>
<evidence type="ECO:0008006" key="5">
    <source>
        <dbReference type="Google" id="ProtNLM"/>
    </source>
</evidence>